<evidence type="ECO:0000259" key="7">
    <source>
        <dbReference type="PROSITE" id="PS50011"/>
    </source>
</evidence>
<dbReference type="Gene3D" id="1.10.510.10">
    <property type="entry name" value="Transferase(Phosphotransferase) domain 1"/>
    <property type="match status" value="1"/>
</dbReference>
<accession>A0A914YHS9</accession>
<reference evidence="9" key="1">
    <citation type="submission" date="2022-11" db="UniProtKB">
        <authorList>
            <consortium name="WormBaseParasite"/>
        </authorList>
    </citation>
    <scope>IDENTIFICATION</scope>
</reference>
<dbReference type="PANTHER" id="PTHR48013:SF15">
    <property type="entry name" value="DUAL SPECIFICITY MITOGEN-ACTIVATED PROTEIN KINASE KINASE 4"/>
    <property type="match status" value="1"/>
</dbReference>
<name>A0A914YHS9_9BILA</name>
<keyword evidence="1" id="KW-0808">Transferase</keyword>
<evidence type="ECO:0000256" key="1">
    <source>
        <dbReference type="ARBA" id="ARBA00022679"/>
    </source>
</evidence>
<keyword evidence="2" id="KW-0547">Nucleotide-binding</keyword>
<dbReference type="PANTHER" id="PTHR48013">
    <property type="entry name" value="DUAL SPECIFICITY MITOGEN-ACTIVATED PROTEIN KINASE KINASE 5-RELATED"/>
    <property type="match status" value="1"/>
</dbReference>
<evidence type="ECO:0000256" key="4">
    <source>
        <dbReference type="ARBA" id="ARBA00022840"/>
    </source>
</evidence>
<dbReference type="GO" id="GO:0005524">
    <property type="term" value="F:ATP binding"/>
    <property type="evidence" value="ECO:0007669"/>
    <property type="project" value="UniProtKB-KW"/>
</dbReference>
<evidence type="ECO:0000256" key="3">
    <source>
        <dbReference type="ARBA" id="ARBA00022777"/>
    </source>
</evidence>
<dbReference type="PROSITE" id="PS50011">
    <property type="entry name" value="PROTEIN_KINASE_DOM"/>
    <property type="match status" value="1"/>
</dbReference>
<dbReference type="PROSITE" id="PS00108">
    <property type="entry name" value="PROTEIN_KINASE_ST"/>
    <property type="match status" value="1"/>
</dbReference>
<dbReference type="AlphaFoldDB" id="A0A914YHS9"/>
<dbReference type="InterPro" id="IPR008271">
    <property type="entry name" value="Ser/Thr_kinase_AS"/>
</dbReference>
<dbReference type="InterPro" id="IPR000719">
    <property type="entry name" value="Prot_kinase_dom"/>
</dbReference>
<dbReference type="SUPFAM" id="SSF56112">
    <property type="entry name" value="Protein kinase-like (PK-like)"/>
    <property type="match status" value="1"/>
</dbReference>
<organism evidence="8 9">
    <name type="scientific">Panagrolaimus superbus</name>
    <dbReference type="NCBI Taxonomy" id="310955"/>
    <lineage>
        <taxon>Eukaryota</taxon>
        <taxon>Metazoa</taxon>
        <taxon>Ecdysozoa</taxon>
        <taxon>Nematoda</taxon>
        <taxon>Chromadorea</taxon>
        <taxon>Rhabditida</taxon>
        <taxon>Tylenchina</taxon>
        <taxon>Panagrolaimomorpha</taxon>
        <taxon>Panagrolaimoidea</taxon>
        <taxon>Panagrolaimidae</taxon>
        <taxon>Panagrolaimus</taxon>
    </lineage>
</organism>
<dbReference type="InterPro" id="IPR011009">
    <property type="entry name" value="Kinase-like_dom_sf"/>
</dbReference>
<keyword evidence="4" id="KW-0067">ATP-binding</keyword>
<dbReference type="Proteomes" id="UP000887577">
    <property type="component" value="Unplaced"/>
</dbReference>
<dbReference type="SMART" id="SM00220">
    <property type="entry name" value="S_TKc"/>
    <property type="match status" value="1"/>
</dbReference>
<protein>
    <recommendedName>
        <fullName evidence="6">mitogen-activated protein kinase kinase</fullName>
        <ecNumber evidence="6">2.7.12.2</ecNumber>
    </recommendedName>
</protein>
<evidence type="ECO:0000256" key="6">
    <source>
        <dbReference type="ARBA" id="ARBA00038999"/>
    </source>
</evidence>
<dbReference type="WBParaSite" id="PSU_v2.g18877.t1">
    <property type="protein sequence ID" value="PSU_v2.g18877.t1"/>
    <property type="gene ID" value="PSU_v2.g18877"/>
</dbReference>
<comment type="similarity">
    <text evidence="5">Belongs to the protein kinase superfamily. STE Ser/Thr protein kinase family. MAP kinase kinase subfamily.</text>
</comment>
<dbReference type="EC" id="2.7.12.2" evidence="6"/>
<evidence type="ECO:0000313" key="8">
    <source>
        <dbReference type="Proteomes" id="UP000887577"/>
    </source>
</evidence>
<proteinExistence type="inferred from homology"/>
<evidence type="ECO:0000256" key="2">
    <source>
        <dbReference type="ARBA" id="ARBA00022741"/>
    </source>
</evidence>
<keyword evidence="3" id="KW-0418">Kinase</keyword>
<evidence type="ECO:0000313" key="9">
    <source>
        <dbReference type="WBParaSite" id="PSU_v2.g18877.t1"/>
    </source>
</evidence>
<keyword evidence="8" id="KW-1185">Reference proteome</keyword>
<sequence length="182" mass="20792">MAMCMETLCTKYIKPNEMNIPECILGKITVAIVEALRYLKNVHGLIHRDIKPSNILIDWDGLIKLADFGVSGSINISSPDIPIHGCINYCPPGVLDHRKQDHSEFDERYDIWGLGISLYEMATLKPAYHFIDNILFELSIINDTVPPLPATFSFDFQKFINSCLEKDVVHRSKYRILVVSFY</sequence>
<evidence type="ECO:0000256" key="5">
    <source>
        <dbReference type="ARBA" id="ARBA00038035"/>
    </source>
</evidence>
<dbReference type="Pfam" id="PF00069">
    <property type="entry name" value="Pkinase"/>
    <property type="match status" value="1"/>
</dbReference>
<feature type="domain" description="Protein kinase" evidence="7">
    <location>
        <begin position="1"/>
        <end position="182"/>
    </location>
</feature>
<dbReference type="GO" id="GO:0004708">
    <property type="term" value="F:MAP kinase kinase activity"/>
    <property type="evidence" value="ECO:0007669"/>
    <property type="project" value="UniProtKB-EC"/>
</dbReference>